<sequence length="137" mass="15856">MDVRNCSRCGKIYAYDGFKICLHCRREDEKDFKTIKEYIDGNPGANISEVSEETGVDTKKIIEFLREGRLEIKDEHNLLLSCERCGASIKTGRFCEKCTAEMQKEFRQSIGGGMDPKSIKNGRAREKIRITDRRRER</sequence>
<dbReference type="HOGENOM" id="CLU_137779_0_0_9"/>
<evidence type="ECO:0000313" key="3">
    <source>
        <dbReference type="Proteomes" id="UP000245423"/>
    </source>
</evidence>
<dbReference type="InterPro" id="IPR022258">
    <property type="entry name" value="Flagellar_operon_YvyF"/>
</dbReference>
<proteinExistence type="predicted"/>
<feature type="region of interest" description="Disordered" evidence="1">
    <location>
        <begin position="109"/>
        <end position="137"/>
    </location>
</feature>
<reference evidence="2 3" key="1">
    <citation type="submission" date="2016-11" db="EMBL/GenBank/DDBJ databases">
        <authorList>
            <person name="Manzoor S."/>
        </authorList>
    </citation>
    <scope>NUCLEOTIDE SEQUENCE [LARGE SCALE GENOMIC DNA]</scope>
    <source>
        <strain evidence="2">Clostridium ultunense strain Esp</strain>
    </source>
</reference>
<evidence type="ECO:0008006" key="4">
    <source>
        <dbReference type="Google" id="ProtNLM"/>
    </source>
</evidence>
<dbReference type="NCBIfam" id="TIGR03826">
    <property type="entry name" value="YvyF"/>
    <property type="match status" value="1"/>
</dbReference>
<dbReference type="EMBL" id="LT669839">
    <property type="protein sequence ID" value="SHD76632.1"/>
    <property type="molecule type" value="Genomic_DNA"/>
</dbReference>
<gene>
    <name evidence="2" type="ORF">CUESP1_1259</name>
</gene>
<dbReference type="Proteomes" id="UP000245423">
    <property type="component" value="Chromosome 1"/>
</dbReference>
<evidence type="ECO:0000256" key="1">
    <source>
        <dbReference type="SAM" id="MobiDB-lite"/>
    </source>
</evidence>
<organism evidence="2 3">
    <name type="scientific">[Clostridium] ultunense Esp</name>
    <dbReference type="NCBI Taxonomy" id="1288971"/>
    <lineage>
        <taxon>Bacteria</taxon>
        <taxon>Bacillati</taxon>
        <taxon>Bacillota</taxon>
        <taxon>Tissierellia</taxon>
        <taxon>Tissierellales</taxon>
        <taxon>Tepidimicrobiaceae</taxon>
        <taxon>Schnuerera</taxon>
    </lineage>
</organism>
<dbReference type="OrthoDB" id="1739831at2"/>
<evidence type="ECO:0000313" key="2">
    <source>
        <dbReference type="EMBL" id="SHD76632.1"/>
    </source>
</evidence>
<accession>M1ZK15</accession>
<dbReference type="RefSeq" id="WP_005584551.1">
    <property type="nucleotide sequence ID" value="NZ_LT669839.1"/>
</dbReference>
<dbReference type="AlphaFoldDB" id="M1ZK15"/>
<feature type="compositionally biased region" description="Basic and acidic residues" evidence="1">
    <location>
        <begin position="123"/>
        <end position="137"/>
    </location>
</feature>
<protein>
    <recommendedName>
        <fullName evidence="4">MerR family transcriptional regulator</fullName>
    </recommendedName>
</protein>
<keyword evidence="3" id="KW-1185">Reference proteome</keyword>
<name>M1ZK15_9FIRM</name>